<keyword evidence="1" id="KW-0560">Oxidoreductase</keyword>
<dbReference type="OrthoDB" id="416253at2759"/>
<sequence length="290" mass="32001">MAAILALTDRVSLCNGTSMPSVHLGTYLTNDNETFIAVLEALNIGYRGFDSAQMYDNEAQVGAAINHWLHQDLEDGNDPAVRSRSDIHFTTKLASNSSYDETKESILRSLESCGLGYIDLFLLHSPYGGPEARRECWRAIEDAISEGLIRSGGVSNFGKRHLEELLASDLRVKPSVNQIEVHPFNTRTELVGYCQAQGLQVQAYCPLVHGLRMAHATVVSMAEKHSCTAAQVLIQWSVLHGFVPLPKTTQKQRMVENADLSKFKLSVEDLAILDSLDEGLVTDWDPTDAL</sequence>
<evidence type="ECO:0000256" key="1">
    <source>
        <dbReference type="ARBA" id="ARBA00023002"/>
    </source>
</evidence>
<dbReference type="GO" id="GO:0016616">
    <property type="term" value="F:oxidoreductase activity, acting on the CH-OH group of donors, NAD or NADP as acceptor"/>
    <property type="evidence" value="ECO:0007669"/>
    <property type="project" value="UniProtKB-ARBA"/>
</dbReference>
<feature type="binding site" evidence="3">
    <location>
        <position position="124"/>
    </location>
    <ligand>
        <name>substrate</name>
    </ligand>
</feature>
<evidence type="ECO:0000313" key="7">
    <source>
        <dbReference type="Proteomes" id="UP000799424"/>
    </source>
</evidence>
<dbReference type="PIRSF" id="PIRSF000097">
    <property type="entry name" value="AKR"/>
    <property type="match status" value="1"/>
</dbReference>
<proteinExistence type="predicted"/>
<organism evidence="6 7">
    <name type="scientific">Ophiobolus disseminans</name>
    <dbReference type="NCBI Taxonomy" id="1469910"/>
    <lineage>
        <taxon>Eukaryota</taxon>
        <taxon>Fungi</taxon>
        <taxon>Dikarya</taxon>
        <taxon>Ascomycota</taxon>
        <taxon>Pezizomycotina</taxon>
        <taxon>Dothideomycetes</taxon>
        <taxon>Pleosporomycetidae</taxon>
        <taxon>Pleosporales</taxon>
        <taxon>Pleosporineae</taxon>
        <taxon>Phaeosphaeriaceae</taxon>
        <taxon>Ophiobolus</taxon>
    </lineage>
</organism>
<dbReference type="PROSITE" id="PS00063">
    <property type="entry name" value="ALDOKETO_REDUCTASE_3"/>
    <property type="match status" value="1"/>
</dbReference>
<dbReference type="Pfam" id="PF00248">
    <property type="entry name" value="Aldo_ket_red"/>
    <property type="match status" value="1"/>
</dbReference>
<dbReference type="FunFam" id="3.20.20.100:FF:000002">
    <property type="entry name" value="2,5-diketo-D-gluconic acid reductase A"/>
    <property type="match status" value="1"/>
</dbReference>
<evidence type="ECO:0000313" key="6">
    <source>
        <dbReference type="EMBL" id="KAF2820225.1"/>
    </source>
</evidence>
<evidence type="ECO:0000259" key="5">
    <source>
        <dbReference type="Pfam" id="PF00248"/>
    </source>
</evidence>
<dbReference type="Gene3D" id="3.20.20.100">
    <property type="entry name" value="NADP-dependent oxidoreductase domain"/>
    <property type="match status" value="1"/>
</dbReference>
<dbReference type="Proteomes" id="UP000799424">
    <property type="component" value="Unassembled WGS sequence"/>
</dbReference>
<protein>
    <submittedName>
        <fullName evidence="6">Aldo/keto reductase</fullName>
    </submittedName>
</protein>
<feature type="site" description="Lowers pKa of active site Tyr" evidence="4">
    <location>
        <position position="92"/>
    </location>
</feature>
<evidence type="ECO:0000256" key="4">
    <source>
        <dbReference type="PIRSR" id="PIRSR000097-3"/>
    </source>
</evidence>
<accession>A0A6A6ZJ00</accession>
<dbReference type="PRINTS" id="PR00069">
    <property type="entry name" value="ALDKETRDTASE"/>
</dbReference>
<dbReference type="InterPro" id="IPR036812">
    <property type="entry name" value="NAD(P)_OxRdtase_dom_sf"/>
</dbReference>
<dbReference type="InterPro" id="IPR020471">
    <property type="entry name" value="AKR"/>
</dbReference>
<evidence type="ECO:0000256" key="2">
    <source>
        <dbReference type="PIRSR" id="PIRSR000097-1"/>
    </source>
</evidence>
<dbReference type="InterPro" id="IPR018170">
    <property type="entry name" value="Aldo/ket_reductase_CS"/>
</dbReference>
<gene>
    <name evidence="6" type="ORF">CC86DRAFT_305087</name>
</gene>
<dbReference type="PANTHER" id="PTHR43827">
    <property type="entry name" value="2,5-DIKETO-D-GLUCONIC ACID REDUCTASE"/>
    <property type="match status" value="1"/>
</dbReference>
<feature type="active site" description="Proton donor" evidence="2">
    <location>
        <position position="55"/>
    </location>
</feature>
<keyword evidence="7" id="KW-1185">Reference proteome</keyword>
<dbReference type="SUPFAM" id="SSF51430">
    <property type="entry name" value="NAD(P)-linked oxidoreductase"/>
    <property type="match status" value="1"/>
</dbReference>
<feature type="domain" description="NADP-dependent oxidoreductase" evidence="5">
    <location>
        <begin position="28"/>
        <end position="278"/>
    </location>
</feature>
<reference evidence="6" key="1">
    <citation type="journal article" date="2020" name="Stud. Mycol.">
        <title>101 Dothideomycetes genomes: a test case for predicting lifestyles and emergence of pathogens.</title>
        <authorList>
            <person name="Haridas S."/>
            <person name="Albert R."/>
            <person name="Binder M."/>
            <person name="Bloem J."/>
            <person name="Labutti K."/>
            <person name="Salamov A."/>
            <person name="Andreopoulos B."/>
            <person name="Baker S."/>
            <person name="Barry K."/>
            <person name="Bills G."/>
            <person name="Bluhm B."/>
            <person name="Cannon C."/>
            <person name="Castanera R."/>
            <person name="Culley D."/>
            <person name="Daum C."/>
            <person name="Ezra D."/>
            <person name="Gonzalez J."/>
            <person name="Henrissat B."/>
            <person name="Kuo A."/>
            <person name="Liang C."/>
            <person name="Lipzen A."/>
            <person name="Lutzoni F."/>
            <person name="Magnuson J."/>
            <person name="Mondo S."/>
            <person name="Nolan M."/>
            <person name="Ohm R."/>
            <person name="Pangilinan J."/>
            <person name="Park H.-J."/>
            <person name="Ramirez L."/>
            <person name="Alfaro M."/>
            <person name="Sun H."/>
            <person name="Tritt A."/>
            <person name="Yoshinaga Y."/>
            <person name="Zwiers L.-H."/>
            <person name="Turgeon B."/>
            <person name="Goodwin S."/>
            <person name="Spatafora J."/>
            <person name="Crous P."/>
            <person name="Grigoriev I."/>
        </authorList>
    </citation>
    <scope>NUCLEOTIDE SEQUENCE</scope>
    <source>
        <strain evidence="6">CBS 113818</strain>
    </source>
</reference>
<dbReference type="CDD" id="cd19071">
    <property type="entry name" value="AKR_AKR1-5-like"/>
    <property type="match status" value="1"/>
</dbReference>
<name>A0A6A6ZJ00_9PLEO</name>
<dbReference type="AlphaFoldDB" id="A0A6A6ZJ00"/>
<dbReference type="EMBL" id="MU006241">
    <property type="protein sequence ID" value="KAF2820225.1"/>
    <property type="molecule type" value="Genomic_DNA"/>
</dbReference>
<dbReference type="InterPro" id="IPR023210">
    <property type="entry name" value="NADP_OxRdtase_dom"/>
</dbReference>
<dbReference type="PANTHER" id="PTHR43827:SF13">
    <property type="entry name" value="ALDO_KETO REDUCTASE FAMILY PROTEIN"/>
    <property type="match status" value="1"/>
</dbReference>
<evidence type="ECO:0000256" key="3">
    <source>
        <dbReference type="PIRSR" id="PIRSR000097-2"/>
    </source>
</evidence>